<dbReference type="CDD" id="cd06558">
    <property type="entry name" value="crotonase-like"/>
    <property type="match status" value="1"/>
</dbReference>
<evidence type="ECO:0000313" key="2">
    <source>
        <dbReference type="EMBL" id="GAA3949913.1"/>
    </source>
</evidence>
<accession>A0ABP7NPN3</accession>
<proteinExistence type="inferred from homology"/>
<reference evidence="3" key="1">
    <citation type="journal article" date="2019" name="Int. J. Syst. Evol. Microbiol.">
        <title>The Global Catalogue of Microorganisms (GCM) 10K type strain sequencing project: providing services to taxonomists for standard genome sequencing and annotation.</title>
        <authorList>
            <consortium name="The Broad Institute Genomics Platform"/>
            <consortium name="The Broad Institute Genome Sequencing Center for Infectious Disease"/>
            <person name="Wu L."/>
            <person name="Ma J."/>
        </authorList>
    </citation>
    <scope>NUCLEOTIDE SEQUENCE [LARGE SCALE GENOMIC DNA]</scope>
    <source>
        <strain evidence="3">JCM 16923</strain>
    </source>
</reference>
<dbReference type="Proteomes" id="UP001418444">
    <property type="component" value="Unassembled WGS sequence"/>
</dbReference>
<dbReference type="InterPro" id="IPR001753">
    <property type="entry name" value="Enoyl-CoA_hydra/iso"/>
</dbReference>
<dbReference type="InterPro" id="IPR051053">
    <property type="entry name" value="ECH/Chromodomain_protein"/>
</dbReference>
<evidence type="ECO:0000313" key="3">
    <source>
        <dbReference type="Proteomes" id="UP001418444"/>
    </source>
</evidence>
<dbReference type="SUPFAM" id="SSF52096">
    <property type="entry name" value="ClpP/crotonase"/>
    <property type="match status" value="1"/>
</dbReference>
<dbReference type="PANTHER" id="PTHR43684:SF4">
    <property type="entry name" value="ENOYL-COA HYDRATASE_ISOMERASE FAMILY PROTEIN (AFU_ORTHOLOGUE AFUA_1G01890)"/>
    <property type="match status" value="1"/>
</dbReference>
<keyword evidence="3" id="KW-1185">Reference proteome</keyword>
<dbReference type="InterPro" id="IPR014748">
    <property type="entry name" value="Enoyl-CoA_hydra_C"/>
</dbReference>
<dbReference type="Gene3D" id="3.90.226.10">
    <property type="entry name" value="2-enoyl-CoA Hydratase, Chain A, domain 1"/>
    <property type="match status" value="1"/>
</dbReference>
<dbReference type="InterPro" id="IPR029045">
    <property type="entry name" value="ClpP/crotonase-like_dom_sf"/>
</dbReference>
<comment type="caution">
    <text evidence="2">The sequence shown here is derived from an EMBL/GenBank/DDBJ whole genome shotgun (WGS) entry which is preliminary data.</text>
</comment>
<organism evidence="2 3">
    <name type="scientific">Gordonia caeni</name>
    <dbReference type="NCBI Taxonomy" id="1007097"/>
    <lineage>
        <taxon>Bacteria</taxon>
        <taxon>Bacillati</taxon>
        <taxon>Actinomycetota</taxon>
        <taxon>Actinomycetes</taxon>
        <taxon>Mycobacteriales</taxon>
        <taxon>Gordoniaceae</taxon>
        <taxon>Gordonia</taxon>
    </lineage>
</organism>
<dbReference type="Gene3D" id="1.10.12.10">
    <property type="entry name" value="Lyase 2-enoyl-coa Hydratase, Chain A, domain 2"/>
    <property type="match status" value="1"/>
</dbReference>
<dbReference type="PANTHER" id="PTHR43684">
    <property type="match status" value="1"/>
</dbReference>
<dbReference type="RefSeq" id="WP_344780143.1">
    <property type="nucleotide sequence ID" value="NZ_BAAAZW010000001.1"/>
</dbReference>
<dbReference type="Pfam" id="PF00378">
    <property type="entry name" value="ECH_1"/>
    <property type="match status" value="1"/>
</dbReference>
<gene>
    <name evidence="2" type="ORF">GCM10022231_04450</name>
</gene>
<name>A0ABP7NPN3_9ACTN</name>
<sequence>MTYTHFDVADSGKIRTVTFNRPEKRNTFTMEMCLELGRLFDRVDADDDVRVVILTGSGPAFCAGAELSEGFISDAELTEEQRAMVAEVGTVDGVSRDPGGWLALKIARSTKPVIVAFNGAAVGIGVTMSLPADIRIAAESARFGFVFTRRGIVPEAGSTWFLPRLVGISQAVEWVVTGRVFGAEEALRGRLVNYVVPDDQLLTKARELATEIVESTSAVSVAAARRMLWHGLELPSPWYGHAAESHGMFAMGASPDGREGVASFLEKRPAEFPMSVADELPGFVPDWPARPADL</sequence>
<dbReference type="EMBL" id="BAAAZW010000001">
    <property type="protein sequence ID" value="GAA3949913.1"/>
    <property type="molecule type" value="Genomic_DNA"/>
</dbReference>
<comment type="similarity">
    <text evidence="1">Belongs to the enoyl-CoA hydratase/isomerase family.</text>
</comment>
<dbReference type="NCBIfam" id="NF006109">
    <property type="entry name" value="PRK08260.1"/>
    <property type="match status" value="1"/>
</dbReference>
<evidence type="ECO:0000256" key="1">
    <source>
        <dbReference type="ARBA" id="ARBA00005254"/>
    </source>
</evidence>
<protein>
    <submittedName>
        <fullName evidence="2">Crotonase/enoyl-CoA hydratase family protein</fullName>
    </submittedName>
</protein>